<protein>
    <submittedName>
        <fullName evidence="1">Uncharacterized protein</fullName>
    </submittedName>
</protein>
<dbReference type="KEGG" id="ccau:EG346_19220"/>
<dbReference type="AlphaFoldDB" id="A0A3G6M5L6"/>
<dbReference type="EMBL" id="CP033920">
    <property type="protein sequence ID" value="AZA50177.1"/>
    <property type="molecule type" value="Genomic_DNA"/>
</dbReference>
<proteinExistence type="predicted"/>
<name>A0A3G6M5L6_CHRCU</name>
<organism evidence="1 2">
    <name type="scientific">Chryseobacterium carnipullorum</name>
    <dbReference type="NCBI Taxonomy" id="1124835"/>
    <lineage>
        <taxon>Bacteria</taxon>
        <taxon>Pseudomonadati</taxon>
        <taxon>Bacteroidota</taxon>
        <taxon>Flavobacteriia</taxon>
        <taxon>Flavobacteriales</taxon>
        <taxon>Weeksellaceae</taxon>
        <taxon>Chryseobacterium group</taxon>
        <taxon>Chryseobacterium</taxon>
    </lineage>
</organism>
<dbReference type="Proteomes" id="UP000273270">
    <property type="component" value="Chromosome"/>
</dbReference>
<keyword evidence="2" id="KW-1185">Reference proteome</keyword>
<evidence type="ECO:0000313" key="1">
    <source>
        <dbReference type="EMBL" id="AZA50177.1"/>
    </source>
</evidence>
<accession>A0A3G6M5L6</accession>
<gene>
    <name evidence="1" type="ORF">EG346_19220</name>
</gene>
<sequence length="96" mass="11216">MYSIGNTIFFKKGKGNQFHKKRECQKQSLFNNSMVCLTSKKDTPTEILDFTGMKSTNHLSIHNNEIRSYQRWLISCKTTISLLPLCRIDFKLNILQ</sequence>
<reference evidence="2" key="1">
    <citation type="submission" date="2018-11" db="EMBL/GenBank/DDBJ databases">
        <title>Proposal to divide the Flavobacteriaceae and reorganize its genera based on Amino Acid Identity values calculated from whole genome sequences.</title>
        <authorList>
            <person name="Nicholson A.C."/>
            <person name="Gulvik C.A."/>
            <person name="Whitney A.M."/>
            <person name="Humrighouse B.W."/>
            <person name="Bell M."/>
            <person name="Holmes B."/>
            <person name="Steigerwalt A.G."/>
            <person name="Villarma A."/>
            <person name="Sheth M."/>
            <person name="Batra D."/>
            <person name="Pryor J."/>
            <person name="Bernardet J.-F."/>
            <person name="Hugo C."/>
            <person name="Kampfer P."/>
            <person name="Newman J."/>
            <person name="McQuiston J.R."/>
        </authorList>
    </citation>
    <scope>NUCLEOTIDE SEQUENCE [LARGE SCALE GENOMIC DNA]</scope>
    <source>
        <strain evidence="2">G0188</strain>
    </source>
</reference>
<evidence type="ECO:0000313" key="2">
    <source>
        <dbReference type="Proteomes" id="UP000273270"/>
    </source>
</evidence>